<dbReference type="Proteomes" id="UP000235584">
    <property type="component" value="Chromosome"/>
</dbReference>
<dbReference type="AlphaFoldDB" id="A0A2K9NUW7"/>
<evidence type="ECO:0000259" key="1">
    <source>
        <dbReference type="Pfam" id="PF05368"/>
    </source>
</evidence>
<sequence length="293" mass="31917">MSKKLLVTGASGKLGQLVLENLIKRGEKNIIATSRKIEKLAAFATKGVDVRSADFEKTETLDAAFKGAERLLIISTDAIGSRVEQHKNAIAAAKKAGVRHIVYTSWPKADTSVAFVSKEHIETEKLIKESGLTYTILRNYPYAQNIFYAIPQALEMGTLYGTAGKGGVAYVTREDCAEAAAGALIQKNEKNEIYDISGKDVIDYEELVKLVSEVSGKPLKYVDIPEADLKAALLKSGLPEIWADVFVTFDLSYKNGDTKTATDAVLKLSGHEPKGFKEFLIENKAALFSAQAH</sequence>
<dbReference type="KEGG" id="bsto:C0V70_12380"/>
<evidence type="ECO:0000313" key="2">
    <source>
        <dbReference type="EMBL" id="AUN98885.1"/>
    </source>
</evidence>
<dbReference type="InterPro" id="IPR052718">
    <property type="entry name" value="NmrA-type_oxidoreductase"/>
</dbReference>
<gene>
    <name evidence="2" type="ORF">C0V70_12380</name>
</gene>
<dbReference type="OrthoDB" id="5510591at2"/>
<dbReference type="PANTHER" id="PTHR47129">
    <property type="entry name" value="QUINONE OXIDOREDUCTASE 2"/>
    <property type="match status" value="1"/>
</dbReference>
<evidence type="ECO:0000313" key="3">
    <source>
        <dbReference type="Proteomes" id="UP000235584"/>
    </source>
</evidence>
<dbReference type="Gene3D" id="3.90.25.10">
    <property type="entry name" value="UDP-galactose 4-epimerase, domain 1"/>
    <property type="match status" value="1"/>
</dbReference>
<keyword evidence="3" id="KW-1185">Reference proteome</keyword>
<dbReference type="InterPro" id="IPR008030">
    <property type="entry name" value="NmrA-like"/>
</dbReference>
<dbReference type="PANTHER" id="PTHR47129:SF1">
    <property type="entry name" value="NMRA-LIKE DOMAIN-CONTAINING PROTEIN"/>
    <property type="match status" value="1"/>
</dbReference>
<name>A0A2K9NUW7_BACTC</name>
<accession>A0A2K9NUW7</accession>
<dbReference type="RefSeq" id="WP_102244176.1">
    <property type="nucleotide sequence ID" value="NZ_CP025704.1"/>
</dbReference>
<reference evidence="2 3" key="1">
    <citation type="submission" date="2018-01" db="EMBL/GenBank/DDBJ databases">
        <title>Complete genome sequence of Bacteriovorax stolpii DSM12778.</title>
        <authorList>
            <person name="Tang B."/>
            <person name="Chang J."/>
        </authorList>
    </citation>
    <scope>NUCLEOTIDE SEQUENCE [LARGE SCALE GENOMIC DNA]</scope>
    <source>
        <strain evidence="2 3">DSM 12778</strain>
    </source>
</reference>
<feature type="domain" description="NmrA-like" evidence="1">
    <location>
        <begin position="1"/>
        <end position="280"/>
    </location>
</feature>
<dbReference type="Pfam" id="PF05368">
    <property type="entry name" value="NmrA"/>
    <property type="match status" value="1"/>
</dbReference>
<organism evidence="2 3">
    <name type="scientific">Bacteriovorax stolpii</name>
    <name type="common">Bdellovibrio stolpii</name>
    <dbReference type="NCBI Taxonomy" id="960"/>
    <lineage>
        <taxon>Bacteria</taxon>
        <taxon>Pseudomonadati</taxon>
        <taxon>Bdellovibrionota</taxon>
        <taxon>Bacteriovoracia</taxon>
        <taxon>Bacteriovoracales</taxon>
        <taxon>Bacteriovoracaceae</taxon>
        <taxon>Bacteriovorax</taxon>
    </lineage>
</organism>
<proteinExistence type="predicted"/>
<dbReference type="SUPFAM" id="SSF51735">
    <property type="entry name" value="NAD(P)-binding Rossmann-fold domains"/>
    <property type="match status" value="1"/>
</dbReference>
<dbReference type="EMBL" id="CP025704">
    <property type="protein sequence ID" value="AUN98885.1"/>
    <property type="molecule type" value="Genomic_DNA"/>
</dbReference>
<dbReference type="Gene3D" id="3.40.50.720">
    <property type="entry name" value="NAD(P)-binding Rossmann-like Domain"/>
    <property type="match status" value="1"/>
</dbReference>
<protein>
    <submittedName>
        <fullName evidence="2">NAD(P)-dependent oxidoreductase</fullName>
    </submittedName>
</protein>
<dbReference type="CDD" id="cd05269">
    <property type="entry name" value="TMR_SDR_a"/>
    <property type="match status" value="1"/>
</dbReference>
<dbReference type="InterPro" id="IPR036291">
    <property type="entry name" value="NAD(P)-bd_dom_sf"/>
</dbReference>